<evidence type="ECO:0000256" key="1">
    <source>
        <dbReference type="SAM" id="Phobius"/>
    </source>
</evidence>
<feature type="transmembrane region" description="Helical" evidence="1">
    <location>
        <begin position="150"/>
        <end position="171"/>
    </location>
</feature>
<keyword evidence="1" id="KW-0472">Membrane</keyword>
<keyword evidence="1" id="KW-1133">Transmembrane helix</keyword>
<feature type="transmembrane region" description="Helical" evidence="1">
    <location>
        <begin position="67"/>
        <end position="90"/>
    </location>
</feature>
<feature type="transmembrane region" description="Helical" evidence="1">
    <location>
        <begin position="111"/>
        <end position="130"/>
    </location>
</feature>
<evidence type="ECO:0008006" key="4">
    <source>
        <dbReference type="Google" id="ProtNLM"/>
    </source>
</evidence>
<keyword evidence="1" id="KW-0812">Transmembrane</keyword>
<accession>A0A1M6I915</accession>
<organism evidence="2 3">
    <name type="scientific">Thermoclostridium caenicola</name>
    <dbReference type="NCBI Taxonomy" id="659425"/>
    <lineage>
        <taxon>Bacteria</taxon>
        <taxon>Bacillati</taxon>
        <taxon>Bacillota</taxon>
        <taxon>Clostridia</taxon>
        <taxon>Eubacteriales</taxon>
        <taxon>Oscillospiraceae</taxon>
        <taxon>Thermoclostridium</taxon>
    </lineage>
</organism>
<keyword evidence="3" id="KW-1185">Reference proteome</keyword>
<evidence type="ECO:0000313" key="2">
    <source>
        <dbReference type="EMBL" id="SHJ30999.1"/>
    </source>
</evidence>
<name>A0A1M6I915_9FIRM</name>
<evidence type="ECO:0000313" key="3">
    <source>
        <dbReference type="Proteomes" id="UP000324781"/>
    </source>
</evidence>
<sequence length="216" mass="24425">MEKISQIPASPMDFFLFPVWLHRRISIRLPGLLVAFLFVGCFDLLFYENLAEQSVFSGSPGRVFFRIVLFLILSFVVGAIDVIFTICPLADFLQMIGRRSEKYVHKRISVILMKSYAISHVLFIIPYAVALYSGVDWTQVGPVSAQQIRMLYAALATLMPILPFIQLGVLYRTISIRTRIQPFGKLILICAAYFWMQLSGSVVVFVEGLAYSLLLG</sequence>
<dbReference type="Proteomes" id="UP000324781">
    <property type="component" value="Unassembled WGS sequence"/>
</dbReference>
<reference evidence="2 3" key="1">
    <citation type="submission" date="2016-11" db="EMBL/GenBank/DDBJ databases">
        <authorList>
            <person name="Varghese N."/>
            <person name="Submissions S."/>
        </authorList>
    </citation>
    <scope>NUCLEOTIDE SEQUENCE [LARGE SCALE GENOMIC DNA]</scope>
    <source>
        <strain evidence="2 3">DSM 19027</strain>
    </source>
</reference>
<dbReference type="EMBL" id="FQZP01000040">
    <property type="protein sequence ID" value="SHJ30999.1"/>
    <property type="molecule type" value="Genomic_DNA"/>
</dbReference>
<dbReference type="AlphaFoldDB" id="A0A1M6I915"/>
<gene>
    <name evidence="2" type="ORF">SAMN05444373_10403</name>
</gene>
<feature type="transmembrane region" description="Helical" evidence="1">
    <location>
        <begin position="183"/>
        <end position="206"/>
    </location>
</feature>
<proteinExistence type="predicted"/>
<feature type="transmembrane region" description="Helical" evidence="1">
    <location>
        <begin position="29"/>
        <end position="47"/>
    </location>
</feature>
<protein>
    <recommendedName>
        <fullName evidence="4">Yip1 domain-containing protein</fullName>
    </recommendedName>
</protein>